<evidence type="ECO:0000313" key="15">
    <source>
        <dbReference type="Proteomes" id="UP000695022"/>
    </source>
</evidence>
<comment type="similarity">
    <text evidence="2 12">Belongs to the amiloride-sensitive sodium channel (TC 1.A.6) family.</text>
</comment>
<evidence type="ECO:0000256" key="8">
    <source>
        <dbReference type="ARBA" id="ARBA00023065"/>
    </source>
</evidence>
<evidence type="ECO:0000256" key="6">
    <source>
        <dbReference type="ARBA" id="ARBA00022989"/>
    </source>
</evidence>
<keyword evidence="3 12" id="KW-0813">Transport</keyword>
<evidence type="ECO:0000256" key="13">
    <source>
        <dbReference type="SAM" id="MobiDB-lite"/>
    </source>
</evidence>
<organism evidence="15 16">
    <name type="scientific">Priapulus caudatus</name>
    <name type="common">Priapulid worm</name>
    <dbReference type="NCBI Taxonomy" id="37621"/>
    <lineage>
        <taxon>Eukaryota</taxon>
        <taxon>Metazoa</taxon>
        <taxon>Ecdysozoa</taxon>
        <taxon>Scalidophora</taxon>
        <taxon>Priapulida</taxon>
        <taxon>Priapulimorpha</taxon>
        <taxon>Priapulimorphida</taxon>
        <taxon>Priapulidae</taxon>
        <taxon>Priapulus</taxon>
    </lineage>
</organism>
<evidence type="ECO:0000256" key="5">
    <source>
        <dbReference type="ARBA" id="ARBA00022692"/>
    </source>
</evidence>
<keyword evidence="10 12" id="KW-0739">Sodium transport</keyword>
<evidence type="ECO:0000256" key="1">
    <source>
        <dbReference type="ARBA" id="ARBA00004141"/>
    </source>
</evidence>
<dbReference type="InterPro" id="IPR001873">
    <property type="entry name" value="ENaC"/>
</dbReference>
<dbReference type="PANTHER" id="PTHR11690:SF293">
    <property type="entry name" value="ACID-SENSING ION CHANNEL 1"/>
    <property type="match status" value="1"/>
</dbReference>
<protein>
    <submittedName>
        <fullName evidence="16">Acid-sensing ion channel 1-like</fullName>
    </submittedName>
</protein>
<proteinExistence type="inferred from homology"/>
<reference evidence="16" key="1">
    <citation type="submission" date="2025-08" db="UniProtKB">
        <authorList>
            <consortium name="RefSeq"/>
        </authorList>
    </citation>
    <scope>IDENTIFICATION</scope>
</reference>
<dbReference type="GeneID" id="106811744"/>
<evidence type="ECO:0000256" key="7">
    <source>
        <dbReference type="ARBA" id="ARBA00023053"/>
    </source>
</evidence>
<dbReference type="Proteomes" id="UP000695022">
    <property type="component" value="Unplaced"/>
</dbReference>
<evidence type="ECO:0000256" key="12">
    <source>
        <dbReference type="RuleBase" id="RU000679"/>
    </source>
</evidence>
<feature type="transmembrane region" description="Helical" evidence="14">
    <location>
        <begin position="50"/>
        <end position="69"/>
    </location>
</feature>
<dbReference type="Pfam" id="PF00858">
    <property type="entry name" value="ASC"/>
    <property type="match status" value="1"/>
</dbReference>
<evidence type="ECO:0000256" key="14">
    <source>
        <dbReference type="SAM" id="Phobius"/>
    </source>
</evidence>
<evidence type="ECO:0000256" key="2">
    <source>
        <dbReference type="ARBA" id="ARBA00007193"/>
    </source>
</evidence>
<evidence type="ECO:0000256" key="11">
    <source>
        <dbReference type="ARBA" id="ARBA00023303"/>
    </source>
</evidence>
<evidence type="ECO:0000313" key="16">
    <source>
        <dbReference type="RefSeq" id="XP_014670949.1"/>
    </source>
</evidence>
<keyword evidence="9 14" id="KW-0472">Membrane</keyword>
<keyword evidence="15" id="KW-1185">Reference proteome</keyword>
<dbReference type="PRINTS" id="PR01078">
    <property type="entry name" value="AMINACHANNEL"/>
</dbReference>
<feature type="region of interest" description="Disordered" evidence="13">
    <location>
        <begin position="1"/>
        <end position="22"/>
    </location>
</feature>
<keyword evidence="8 12" id="KW-0406">Ion transport</keyword>
<keyword evidence="5 12" id="KW-0812">Transmembrane</keyword>
<evidence type="ECO:0000256" key="3">
    <source>
        <dbReference type="ARBA" id="ARBA00022448"/>
    </source>
</evidence>
<sequence length="471" mass="52754">MADAKIDSQERDTCPADRKPPESFKQQLQQFSHGVSATGLRYVFDDDVSIYRRIIWGVLVACGLLYSFYQIGKSIHVYASRPVAVSIDLSYRDELEFPVVTFCNENVIKKSAMPQQGFEDYVRVIRMLVGGVSSPLDRNMTEIDALLDGLDVQLLQEVLETGMYHQDEIMRQCWWRGQPCEQKYVTSVYTDMGLCFSFNANGSSPLIARDTSGHQSGLRLLLDAQQHEYVASREGTVGFRVMLHSPYETPVLQARGFKVGPGMHILTSVSKSVTHRLGSPYSQCRQVAGDASEHYSYYACLQECENAFVEGVCGCHNLQGRNVARVCTEKTELQCLMRLMQVSSAFDRRHCKCPTQCRDIDYTPSTSFSPFANYLSAMMINATADYVTNNLLLLDIYFTELEENVITSVPAYTFVALMADIGGSLSLFLGSGLFTIFEVVDFAIVAANKKRVARNGECTDPEQTAMKSTKR</sequence>
<keyword evidence="4 12" id="KW-0894">Sodium channel</keyword>
<dbReference type="RefSeq" id="XP_014670949.1">
    <property type="nucleotide sequence ID" value="XM_014815463.1"/>
</dbReference>
<keyword evidence="6 14" id="KW-1133">Transmembrane helix</keyword>
<evidence type="ECO:0000256" key="9">
    <source>
        <dbReference type="ARBA" id="ARBA00023136"/>
    </source>
</evidence>
<comment type="subcellular location">
    <subcellularLocation>
        <location evidence="1">Membrane</location>
        <topology evidence="1">Multi-pass membrane protein</topology>
    </subcellularLocation>
</comment>
<gene>
    <name evidence="16" type="primary">LOC106811744</name>
</gene>
<evidence type="ECO:0000256" key="10">
    <source>
        <dbReference type="ARBA" id="ARBA00023201"/>
    </source>
</evidence>
<keyword evidence="7" id="KW-0915">Sodium</keyword>
<accession>A0ABM1EFH8</accession>
<name>A0ABM1EFH8_PRICU</name>
<evidence type="ECO:0000256" key="4">
    <source>
        <dbReference type="ARBA" id="ARBA00022461"/>
    </source>
</evidence>
<keyword evidence="11 12" id="KW-0407">Ion channel</keyword>
<dbReference type="PANTHER" id="PTHR11690">
    <property type="entry name" value="AMILORIDE-SENSITIVE SODIUM CHANNEL-RELATED"/>
    <property type="match status" value="1"/>
</dbReference>
<dbReference type="Gene3D" id="2.60.470.10">
    <property type="entry name" value="Acid-sensing ion channels like domains"/>
    <property type="match status" value="1"/>
</dbReference>
<dbReference type="Gene3D" id="1.10.287.770">
    <property type="entry name" value="YojJ-like"/>
    <property type="match status" value="1"/>
</dbReference>